<accession>A0A0E9VDL0</accession>
<dbReference type="EMBL" id="GBXM01033032">
    <property type="protein sequence ID" value="JAH75545.1"/>
    <property type="molecule type" value="Transcribed_RNA"/>
</dbReference>
<protein>
    <submittedName>
        <fullName evidence="2">Uncharacterized protein</fullName>
    </submittedName>
</protein>
<evidence type="ECO:0000313" key="2">
    <source>
        <dbReference type="EMBL" id="JAH75545.1"/>
    </source>
</evidence>
<reference evidence="2" key="1">
    <citation type="submission" date="2014-11" db="EMBL/GenBank/DDBJ databases">
        <authorList>
            <person name="Amaro Gonzalez C."/>
        </authorList>
    </citation>
    <scope>NUCLEOTIDE SEQUENCE</scope>
</reference>
<feature type="region of interest" description="Disordered" evidence="1">
    <location>
        <begin position="1"/>
        <end position="23"/>
    </location>
</feature>
<name>A0A0E9VDL0_ANGAN</name>
<proteinExistence type="predicted"/>
<dbReference type="AlphaFoldDB" id="A0A0E9VDL0"/>
<reference evidence="2" key="2">
    <citation type="journal article" date="2015" name="Fish Shellfish Immunol.">
        <title>Early steps in the European eel (Anguilla anguilla)-Vibrio vulnificus interaction in the gills: Role of the RtxA13 toxin.</title>
        <authorList>
            <person name="Callol A."/>
            <person name="Pajuelo D."/>
            <person name="Ebbesson L."/>
            <person name="Teles M."/>
            <person name="MacKenzie S."/>
            <person name="Amaro C."/>
        </authorList>
    </citation>
    <scope>NUCLEOTIDE SEQUENCE</scope>
</reference>
<evidence type="ECO:0000256" key="1">
    <source>
        <dbReference type="SAM" id="MobiDB-lite"/>
    </source>
</evidence>
<organism evidence="2">
    <name type="scientific">Anguilla anguilla</name>
    <name type="common">European freshwater eel</name>
    <name type="synonym">Muraena anguilla</name>
    <dbReference type="NCBI Taxonomy" id="7936"/>
    <lineage>
        <taxon>Eukaryota</taxon>
        <taxon>Metazoa</taxon>
        <taxon>Chordata</taxon>
        <taxon>Craniata</taxon>
        <taxon>Vertebrata</taxon>
        <taxon>Euteleostomi</taxon>
        <taxon>Actinopterygii</taxon>
        <taxon>Neopterygii</taxon>
        <taxon>Teleostei</taxon>
        <taxon>Anguilliformes</taxon>
        <taxon>Anguillidae</taxon>
        <taxon>Anguilla</taxon>
    </lineage>
</organism>
<sequence length="23" mass="2749">MPVSHTAMTRCQREKAQPKYSWL</sequence>